<feature type="signal peptide" evidence="2">
    <location>
        <begin position="1"/>
        <end position="19"/>
    </location>
</feature>
<dbReference type="InterPro" id="IPR009003">
    <property type="entry name" value="Peptidase_S1_PA"/>
</dbReference>
<dbReference type="Proteomes" id="UP000786811">
    <property type="component" value="Unassembled WGS sequence"/>
</dbReference>
<dbReference type="SUPFAM" id="SSF50494">
    <property type="entry name" value="Trypsin-like serine proteases"/>
    <property type="match status" value="1"/>
</dbReference>
<feature type="chain" id="PRO_5035262315" evidence="2">
    <location>
        <begin position="20"/>
        <end position="477"/>
    </location>
</feature>
<dbReference type="AlphaFoldDB" id="A0A8J2H9G8"/>
<evidence type="ECO:0000256" key="1">
    <source>
        <dbReference type="SAM" id="MobiDB-lite"/>
    </source>
</evidence>
<feature type="compositionally biased region" description="Polar residues" evidence="1">
    <location>
        <begin position="332"/>
        <end position="378"/>
    </location>
</feature>
<dbReference type="EMBL" id="CAJNRD030001119">
    <property type="protein sequence ID" value="CAG5088722.1"/>
    <property type="molecule type" value="Genomic_DNA"/>
</dbReference>
<feature type="compositionally biased region" description="Basic and acidic residues" evidence="1">
    <location>
        <begin position="453"/>
        <end position="465"/>
    </location>
</feature>
<sequence>MNILIKVLIASVIVSVCQGCAVLYSNRIEKRHTKVRLSSWTVVIDRNSFALRTLDEKFVDYGTLIHPQAVLTLNSTVLYKPFRNYKCLGGCGDFQPSALSIKNCQIRDFGRIFSGHLDANKHANPSNTFAIIILKTPFDLGNKISVINVSSKPINSNRCYFYGVTALSIINKNNLRERNVSPVSPYRAITVNGSAHSYKCGGVNYTQVVEDTYLKVEKSEIVFKYNYRATPVVCQNNKTNKYEQVGFLSLYADTRKPYAQQRREVFIGTTFGHKRIYQILNKYLNYSSILKSPSIQNSTHIPKPAPIENCTHIPKHNNTQNSTHIPKPAPIKNSTHIPKQNNTQNPTHISKQNHNKTPNISKQNHNKTTNISKQNSTHISKKNHNKTTNISNQNHTQNSTHISKDKSTTDNSTEIDKTTVSNVKMSEQKNGKNSAHISKQKKIKKSTHISKHKAPDNSTHVDKTTVSKVETATTKTD</sequence>
<proteinExistence type="predicted"/>
<accession>A0A8J2H9G8</accession>
<protein>
    <submittedName>
        <fullName evidence="3">Uncharacterized protein</fullName>
    </submittedName>
</protein>
<feature type="compositionally biased region" description="Basic residues" evidence="1">
    <location>
        <begin position="438"/>
        <end position="452"/>
    </location>
</feature>
<evidence type="ECO:0000313" key="4">
    <source>
        <dbReference type="Proteomes" id="UP000786811"/>
    </source>
</evidence>
<name>A0A8J2H9G8_COTCN</name>
<dbReference type="OrthoDB" id="10415805at2759"/>
<evidence type="ECO:0000313" key="3">
    <source>
        <dbReference type="EMBL" id="CAG5088722.1"/>
    </source>
</evidence>
<evidence type="ECO:0000256" key="2">
    <source>
        <dbReference type="SAM" id="SignalP"/>
    </source>
</evidence>
<keyword evidence="4" id="KW-1185">Reference proteome</keyword>
<gene>
    <name evidence="3" type="ORF">HICCMSTLAB_LOCUS4956</name>
</gene>
<reference evidence="3" key="1">
    <citation type="submission" date="2021-04" db="EMBL/GenBank/DDBJ databases">
        <authorList>
            <person name="Chebbi M.A.C M."/>
        </authorList>
    </citation>
    <scope>NUCLEOTIDE SEQUENCE</scope>
</reference>
<organism evidence="3 4">
    <name type="scientific">Cotesia congregata</name>
    <name type="common">Parasitoid wasp</name>
    <name type="synonym">Apanteles congregatus</name>
    <dbReference type="NCBI Taxonomy" id="51543"/>
    <lineage>
        <taxon>Eukaryota</taxon>
        <taxon>Metazoa</taxon>
        <taxon>Ecdysozoa</taxon>
        <taxon>Arthropoda</taxon>
        <taxon>Hexapoda</taxon>
        <taxon>Insecta</taxon>
        <taxon>Pterygota</taxon>
        <taxon>Neoptera</taxon>
        <taxon>Endopterygota</taxon>
        <taxon>Hymenoptera</taxon>
        <taxon>Apocrita</taxon>
        <taxon>Ichneumonoidea</taxon>
        <taxon>Braconidae</taxon>
        <taxon>Microgastrinae</taxon>
        <taxon>Cotesia</taxon>
    </lineage>
</organism>
<feature type="region of interest" description="Disordered" evidence="1">
    <location>
        <begin position="300"/>
        <end position="477"/>
    </location>
</feature>
<feature type="compositionally biased region" description="Polar residues" evidence="1">
    <location>
        <begin position="386"/>
        <end position="401"/>
    </location>
</feature>
<feature type="compositionally biased region" description="Polar residues" evidence="1">
    <location>
        <begin position="466"/>
        <end position="477"/>
    </location>
</feature>
<comment type="caution">
    <text evidence="3">The sequence shown here is derived from an EMBL/GenBank/DDBJ whole genome shotgun (WGS) entry which is preliminary data.</text>
</comment>
<keyword evidence="2" id="KW-0732">Signal</keyword>